<name>A0ABS4MBF1_9LACO</name>
<dbReference type="RefSeq" id="WP_209685404.1">
    <property type="nucleotide sequence ID" value="NZ_JAGGLU010000001.1"/>
</dbReference>
<gene>
    <name evidence="2" type="ORF">J2Z60_000162</name>
</gene>
<evidence type="ECO:0000313" key="2">
    <source>
        <dbReference type="EMBL" id="MBP2057000.1"/>
    </source>
</evidence>
<dbReference type="Proteomes" id="UP001519292">
    <property type="component" value="Unassembled WGS sequence"/>
</dbReference>
<protein>
    <submittedName>
        <fullName evidence="2">Uncharacterized protein</fullName>
    </submittedName>
</protein>
<organism evidence="2 3">
    <name type="scientific">Lactobacillus colini</name>
    <dbReference type="NCBI Taxonomy" id="1819254"/>
    <lineage>
        <taxon>Bacteria</taxon>
        <taxon>Bacillati</taxon>
        <taxon>Bacillota</taxon>
        <taxon>Bacilli</taxon>
        <taxon>Lactobacillales</taxon>
        <taxon>Lactobacillaceae</taxon>
        <taxon>Lactobacillus</taxon>
    </lineage>
</organism>
<feature type="region of interest" description="Disordered" evidence="1">
    <location>
        <begin position="67"/>
        <end position="87"/>
    </location>
</feature>
<dbReference type="EMBL" id="JAGGLU010000001">
    <property type="protein sequence ID" value="MBP2057000.1"/>
    <property type="molecule type" value="Genomic_DNA"/>
</dbReference>
<evidence type="ECO:0000313" key="3">
    <source>
        <dbReference type="Proteomes" id="UP001519292"/>
    </source>
</evidence>
<comment type="caution">
    <text evidence="2">The sequence shown here is derived from an EMBL/GenBank/DDBJ whole genome shotgun (WGS) entry which is preliminary data.</text>
</comment>
<evidence type="ECO:0000256" key="1">
    <source>
        <dbReference type="SAM" id="MobiDB-lite"/>
    </source>
</evidence>
<reference evidence="2 3" key="1">
    <citation type="submission" date="2021-03" db="EMBL/GenBank/DDBJ databases">
        <title>Genomic Encyclopedia of Type Strains, Phase IV (KMG-IV): sequencing the most valuable type-strain genomes for metagenomic binning, comparative biology and taxonomic classification.</title>
        <authorList>
            <person name="Goeker M."/>
        </authorList>
    </citation>
    <scope>NUCLEOTIDE SEQUENCE [LARGE SCALE GENOMIC DNA]</scope>
    <source>
        <strain evidence="2 3">DSM 101872</strain>
    </source>
</reference>
<proteinExistence type="predicted"/>
<accession>A0ABS4MBF1</accession>
<keyword evidence="3" id="KW-1185">Reference proteome</keyword>
<sequence>MPKNKQPKSTIPMSIEQAWRKGGEIEMTKALIVKYAKVLDMTDSGRDIKPLATGLLESVDRLKSLEAQDSKSTKDTPLMKILGEANG</sequence>